<evidence type="ECO:0000313" key="3">
    <source>
        <dbReference type="EMBL" id="CEA07968.1"/>
    </source>
</evidence>
<dbReference type="Pfam" id="PF25023">
    <property type="entry name" value="TEN_YD-shell"/>
    <property type="match status" value="2"/>
</dbReference>
<name>A0A078MKX5_9MICC</name>
<feature type="domain" description="Teneurin-like YD-shell" evidence="2">
    <location>
        <begin position="634"/>
        <end position="900"/>
    </location>
</feature>
<evidence type="ECO:0000259" key="2">
    <source>
        <dbReference type="Pfam" id="PF25023"/>
    </source>
</evidence>
<dbReference type="InterPro" id="IPR022385">
    <property type="entry name" value="Rhs_assc_core"/>
</dbReference>
<dbReference type="PANTHER" id="PTHR32305">
    <property type="match status" value="1"/>
</dbReference>
<dbReference type="EMBL" id="LN483070">
    <property type="protein sequence ID" value="CEA07968.1"/>
    <property type="molecule type" value="Genomic_DNA"/>
</dbReference>
<dbReference type="PANTHER" id="PTHR32305:SF15">
    <property type="entry name" value="PROTEIN RHSA-RELATED"/>
    <property type="match status" value="1"/>
</dbReference>
<feature type="domain" description="Teneurin-like YD-shell" evidence="2">
    <location>
        <begin position="361"/>
        <end position="519"/>
    </location>
</feature>
<proteinExistence type="predicted"/>
<accession>A0A078MKX5</accession>
<dbReference type="InterPro" id="IPR006530">
    <property type="entry name" value="YD"/>
</dbReference>
<dbReference type="InterPro" id="IPR031325">
    <property type="entry name" value="RHS_repeat"/>
</dbReference>
<dbReference type="InterPro" id="IPR056823">
    <property type="entry name" value="TEN-like_YD-shell"/>
</dbReference>
<organism evidence="3">
    <name type="scientific">Arthrobacter saudimassiliensis</name>
    <dbReference type="NCBI Taxonomy" id="1461584"/>
    <lineage>
        <taxon>Bacteria</taxon>
        <taxon>Bacillati</taxon>
        <taxon>Actinomycetota</taxon>
        <taxon>Actinomycetes</taxon>
        <taxon>Micrococcales</taxon>
        <taxon>Micrococcaceae</taxon>
        <taxon>Arthrobacter</taxon>
    </lineage>
</organism>
<dbReference type="AlphaFoldDB" id="A0A078MKX5"/>
<protein>
    <submittedName>
        <fullName evidence="3">tRNA3(Ser)-specific nuclease WapA</fullName>
    </submittedName>
</protein>
<dbReference type="Gene3D" id="2.180.10.10">
    <property type="entry name" value="RHS repeat-associated core"/>
    <property type="match status" value="2"/>
</dbReference>
<dbReference type="NCBIfam" id="TIGR03696">
    <property type="entry name" value="Rhs_assc_core"/>
    <property type="match status" value="1"/>
</dbReference>
<dbReference type="PATRIC" id="fig|1461584.3.peg.1285"/>
<sequence length="988" mass="103926">MVYNSRATDDAQGFAGPRWSLALASAGKLSTTSKGVLFTSGDGYSALFTPVSGSSTAFTPPKGVKADLVKTSTGYTLTSRTTAEVQTFDADGQAVSIADRNGNKTTLTYSGARPTKVVGTRGTAGAKTVDLTYGSASGLLERMSQSSSGATRYAGFTTDPYGQNTIEFRDPAGKVTKFAYSGSLLTRITSPTGSQVNFTYDNQGRVTKIDRPNTSAGSPGSSITRMSYPSATQTLLAGPNTNQSAAVNTVPRTTYTLDGNARVTNVVDAAGRTQSKTYTGDFDTLTATRGTGTDASTTTNTYGSNAGQSLTASASSTGATGKAEYGNTAANTKYLATSTTDDAGNKSTYTFNGAGNQLTTSDALAAQAKLTYNADGTVATALAPGNGSNTTKYTYNADKQLTRVTPVTGSSLGVKDFTYDQWGRVKTAGDGNGNSVSYTYDAMGRVTGEAYYDRNVTYAYDADGRMTKRVDPSGTTTFGYDQLGRLTSRANTAGGGTIAYGYDKASNLVSTTDSRGTTTYTFDDAGVPTALNYLHNGVVKTLAFAVDNKGRRTDSWMQANTDRTVWAARTHTDYDKAGKVTRVTAHTGPGNNDNTPVMDLTYCYAAGTSAGNCSTTAANDRSKVQWVKDNLTGAVSTYTYDKAGRLTKAVVTGGPSPATYTYTYDARGNRLTAGGPAGTQTLTANAANQISSNGYTFDGAGNLTNDPSGAYSYNTAQQMTRVTKGDKTYKYTYAGSSQVEVLSQTTPNGDYQLTYGRTDAQGLPIVEQLTRMGQTAYVEHDPVTGEPLMLRTSTGMQSLYVYDGTGNPAALLTSGEYAAFVYNYDPYGKPTLTEDSGGLGVPQNPYTFKIGLQDRATGWVKYGQRWYNPDTGRWTQMDTLDAPLDPANANRYAYAANDPINNSDPLGLGVCSVTIGLTTAAVGLAVGVTFPPINPWLVFGASIVTTTVGEIICPPIDNAPSVTQPIHSDPVDAQGCRVSPSNGSRWCY</sequence>
<evidence type="ECO:0000256" key="1">
    <source>
        <dbReference type="ARBA" id="ARBA00022737"/>
    </source>
</evidence>
<gene>
    <name evidence="3" type="primary">wapA</name>
    <name evidence="3" type="ORF">BN1051_01302</name>
</gene>
<dbReference type="Pfam" id="PF05593">
    <property type="entry name" value="RHS_repeat"/>
    <property type="match status" value="1"/>
</dbReference>
<reference evidence="3" key="1">
    <citation type="submission" date="2014-07" db="EMBL/GenBank/DDBJ databases">
        <authorList>
            <person name="Urmite Genomes Urmite Genomes"/>
        </authorList>
    </citation>
    <scope>NUCLEOTIDE SEQUENCE</scope>
    <source>
        <strain evidence="3">11W110_air</strain>
    </source>
</reference>
<keyword evidence="1" id="KW-0677">Repeat</keyword>
<dbReference type="InterPro" id="IPR050708">
    <property type="entry name" value="T6SS_VgrG/RHS"/>
</dbReference>
<dbReference type="NCBIfam" id="TIGR01643">
    <property type="entry name" value="YD_repeat_2x"/>
    <property type="match status" value="2"/>
</dbReference>